<gene>
    <name evidence="2" type="ORF">GBZ86_02460</name>
</gene>
<dbReference type="Proteomes" id="UP000430345">
    <property type="component" value="Unassembled WGS sequence"/>
</dbReference>
<evidence type="ECO:0000313" key="3">
    <source>
        <dbReference type="Proteomes" id="UP000430345"/>
    </source>
</evidence>
<feature type="domain" description="Pesticidal crystal protein Cry22Aa Ig-like" evidence="1">
    <location>
        <begin position="180"/>
        <end position="249"/>
    </location>
</feature>
<sequence>MFMNKNKKRVVVFIFALMFIVFFICFSNEKNSTKIQATPIGNVYFCVDGLVPGSPEFKFYFHREEKVIKIIDVKDGVFLPKAFKDEEFLGIRLYDSSNYNKLSMMLLGGINGSSQGVRVLNNLSFNYRDIIEFDTRYPKNIRIEGNVKGFRGNTVNLGLTKFIINEDSVEIYSLDKPIFSGLDDIKIQQGKVFNPLDGVKAISPIDGDLTSSISVEGSVDINKPGEYLIKYSVVDSLKIMVEHTRKVIVEKPIGRQIFFNIYGEEDSTPEFKLAVDKDNKIIRIVDRKDINFFSGALKNKEYIKLSLFNKKGSKKVSVSLLGNDKGDSSKLNVLDKYSYEDGDYIKFFIKEDEKIKITGETEGLRPYYLRLNDLKFNLTEIGVNVEDTVLGVPLDIEFIGSNIINKGDIFNPLEGVSATNEYGEDCTDKIKVAGYIDVNTPGVYVLAYSVHYDGKASVPISRIIKVDNSISEEEREKLKNLEGIYPIMNLENHKNYFRSMDRRINKFIIKFNKEEKGSNNGRRTKRSE</sequence>
<dbReference type="Pfam" id="PF16403">
    <property type="entry name" value="Bact_surface_Ig-like"/>
    <property type="match status" value="2"/>
</dbReference>
<evidence type="ECO:0000313" key="2">
    <source>
        <dbReference type="EMBL" id="MPQ42620.1"/>
    </source>
</evidence>
<keyword evidence="3" id="KW-1185">Reference proteome</keyword>
<name>A0A6I1MHJ6_9CLOT</name>
<accession>A0A6I1MHJ6</accession>
<dbReference type="AlphaFoldDB" id="A0A6I1MHJ6"/>
<reference evidence="2 3" key="1">
    <citation type="submission" date="2019-10" db="EMBL/GenBank/DDBJ databases">
        <title>The Genome Sequence of Clostridium tarantellae Isolated from Fish Brain.</title>
        <authorList>
            <person name="Bano L."/>
            <person name="Kiel M."/>
            <person name="Sales G."/>
            <person name="Doxey A.C."/>
            <person name="Mansfield M.J."/>
            <person name="Schiavone M."/>
            <person name="Rossetto O."/>
            <person name="Pirazzini M."/>
            <person name="Dobrindt U."/>
            <person name="Montecucco C."/>
        </authorList>
    </citation>
    <scope>NUCLEOTIDE SEQUENCE [LARGE SCALE GENOMIC DNA]</scope>
    <source>
        <strain evidence="2 3">DSM 3997</strain>
    </source>
</reference>
<organism evidence="2 3">
    <name type="scientific">Clostridium tarantellae</name>
    <dbReference type="NCBI Taxonomy" id="39493"/>
    <lineage>
        <taxon>Bacteria</taxon>
        <taxon>Bacillati</taxon>
        <taxon>Bacillota</taxon>
        <taxon>Clostridia</taxon>
        <taxon>Eubacteriales</taxon>
        <taxon>Clostridiaceae</taxon>
        <taxon>Clostridium</taxon>
    </lineage>
</organism>
<comment type="caution">
    <text evidence="2">The sequence shown here is derived from an EMBL/GenBank/DDBJ whole genome shotgun (WGS) entry which is preliminary data.</text>
</comment>
<evidence type="ECO:0000259" key="1">
    <source>
        <dbReference type="Pfam" id="PF16403"/>
    </source>
</evidence>
<protein>
    <submittedName>
        <fullName evidence="2">DUF5011 domain-containing protein</fullName>
    </submittedName>
</protein>
<dbReference type="OrthoDB" id="1653235at2"/>
<dbReference type="InterPro" id="IPR032179">
    <property type="entry name" value="Cry22Aa_Ig-like"/>
</dbReference>
<dbReference type="Gene3D" id="2.60.40.10">
    <property type="entry name" value="Immunoglobulins"/>
    <property type="match status" value="2"/>
</dbReference>
<dbReference type="InterPro" id="IPR013783">
    <property type="entry name" value="Ig-like_fold"/>
</dbReference>
<dbReference type="EMBL" id="WHJC01000014">
    <property type="protein sequence ID" value="MPQ42620.1"/>
    <property type="molecule type" value="Genomic_DNA"/>
</dbReference>
<proteinExistence type="predicted"/>
<feature type="domain" description="Pesticidal crystal protein Cry22Aa Ig-like" evidence="1">
    <location>
        <begin position="403"/>
        <end position="466"/>
    </location>
</feature>